<protein>
    <submittedName>
        <fullName evidence="2">Uncharacterized protein</fullName>
    </submittedName>
</protein>
<dbReference type="Proteomes" id="UP001175226">
    <property type="component" value="Unassembled WGS sequence"/>
</dbReference>
<dbReference type="AlphaFoldDB" id="A0AA39ME45"/>
<evidence type="ECO:0000313" key="3">
    <source>
        <dbReference type="Proteomes" id="UP001175226"/>
    </source>
</evidence>
<accession>A0AA39ME45</accession>
<feature type="compositionally biased region" description="Low complexity" evidence="1">
    <location>
        <begin position="81"/>
        <end position="94"/>
    </location>
</feature>
<feature type="region of interest" description="Disordered" evidence="1">
    <location>
        <begin position="81"/>
        <end position="100"/>
    </location>
</feature>
<dbReference type="EMBL" id="JAUEPT010000113">
    <property type="protein sequence ID" value="KAK0431491.1"/>
    <property type="molecule type" value="Genomic_DNA"/>
</dbReference>
<organism evidence="2 3">
    <name type="scientific">Armillaria borealis</name>
    <dbReference type="NCBI Taxonomy" id="47425"/>
    <lineage>
        <taxon>Eukaryota</taxon>
        <taxon>Fungi</taxon>
        <taxon>Dikarya</taxon>
        <taxon>Basidiomycota</taxon>
        <taxon>Agaricomycotina</taxon>
        <taxon>Agaricomycetes</taxon>
        <taxon>Agaricomycetidae</taxon>
        <taxon>Agaricales</taxon>
        <taxon>Marasmiineae</taxon>
        <taxon>Physalacriaceae</taxon>
        <taxon>Armillaria</taxon>
    </lineage>
</organism>
<comment type="caution">
    <text evidence="2">The sequence shown here is derived from an EMBL/GenBank/DDBJ whole genome shotgun (WGS) entry which is preliminary data.</text>
</comment>
<evidence type="ECO:0000313" key="2">
    <source>
        <dbReference type="EMBL" id="KAK0431491.1"/>
    </source>
</evidence>
<reference evidence="2" key="1">
    <citation type="submission" date="2023-06" db="EMBL/GenBank/DDBJ databases">
        <authorList>
            <consortium name="Lawrence Berkeley National Laboratory"/>
            <person name="Ahrendt S."/>
            <person name="Sahu N."/>
            <person name="Indic B."/>
            <person name="Wong-Bajracharya J."/>
            <person name="Merenyi Z."/>
            <person name="Ke H.-M."/>
            <person name="Monk M."/>
            <person name="Kocsube S."/>
            <person name="Drula E."/>
            <person name="Lipzen A."/>
            <person name="Balint B."/>
            <person name="Henrissat B."/>
            <person name="Andreopoulos B."/>
            <person name="Martin F.M."/>
            <person name="Harder C.B."/>
            <person name="Rigling D."/>
            <person name="Ford K.L."/>
            <person name="Foster G.D."/>
            <person name="Pangilinan J."/>
            <person name="Papanicolaou A."/>
            <person name="Barry K."/>
            <person name="LaButti K."/>
            <person name="Viragh M."/>
            <person name="Koriabine M."/>
            <person name="Yan M."/>
            <person name="Riley R."/>
            <person name="Champramary S."/>
            <person name="Plett K.L."/>
            <person name="Tsai I.J."/>
            <person name="Slot J."/>
            <person name="Sipos G."/>
            <person name="Plett J."/>
            <person name="Nagy L.G."/>
            <person name="Grigoriev I.V."/>
        </authorList>
    </citation>
    <scope>NUCLEOTIDE SEQUENCE</scope>
    <source>
        <strain evidence="2">FPL87.14</strain>
    </source>
</reference>
<sequence length="208" mass="22867">MSSRSALMPILFGPAALHSPPVDPGVIDSPRASEYMEVDPGSRPISVALSSTGLSPADDSIPPSLNDGFVRLELNSLSRSPRSPRVLSFRSSSSGPQSDWGAKEVAMLSDVQKQQASMHVHIESIQDKQGQLYDKVDQLINMMKRREAQDVEMTRRQNINAKALSDLLAILKDRETREEAQLQDTVAVQVQTKVPRSTQYKAGKKPIC</sequence>
<gene>
    <name evidence="2" type="ORF">EV421DRAFT_1911827</name>
</gene>
<keyword evidence="3" id="KW-1185">Reference proteome</keyword>
<name>A0AA39ME45_9AGAR</name>
<evidence type="ECO:0000256" key="1">
    <source>
        <dbReference type="SAM" id="MobiDB-lite"/>
    </source>
</evidence>
<proteinExistence type="predicted"/>